<keyword evidence="2" id="KW-1185">Reference proteome</keyword>
<dbReference type="Gene3D" id="2.60.120.260">
    <property type="entry name" value="Galactose-binding domain-like"/>
    <property type="match status" value="1"/>
</dbReference>
<name>B9TF61_RICCO</name>
<reference evidence="2" key="1">
    <citation type="journal article" date="2010" name="Nat. Biotechnol.">
        <title>Draft genome sequence of the oilseed species Ricinus communis.</title>
        <authorList>
            <person name="Chan A.P."/>
            <person name="Crabtree J."/>
            <person name="Zhao Q."/>
            <person name="Lorenzi H."/>
            <person name="Orvis J."/>
            <person name="Puiu D."/>
            <person name="Melake-Berhan A."/>
            <person name="Jones K.M."/>
            <person name="Redman J."/>
            <person name="Chen G."/>
            <person name="Cahoon E.B."/>
            <person name="Gedil M."/>
            <person name="Stanke M."/>
            <person name="Haas B.J."/>
            <person name="Wortman J.R."/>
            <person name="Fraser-Liggett C.M."/>
            <person name="Ravel J."/>
            <person name="Rabinowicz P.D."/>
        </authorList>
    </citation>
    <scope>NUCLEOTIDE SEQUENCE [LARGE SCALE GENOMIC DNA]</scope>
    <source>
        <strain evidence="2">cv. Hale</strain>
    </source>
</reference>
<dbReference type="InParanoid" id="B9TF61"/>
<dbReference type="AlphaFoldDB" id="B9TF61"/>
<feature type="non-terminal residue" evidence="1">
    <location>
        <position position="1"/>
    </location>
</feature>
<sequence>TPWNFQIGKAKDQIVVRKPATPDGELEVRVGGCEGERIAAIPLGKAGRGPGLGTVSGALPAREGAHDLCFSFTAKGLDPMPALDRVTLTTAGQ</sequence>
<organism evidence="1 2">
    <name type="scientific">Ricinus communis</name>
    <name type="common">Castor bean</name>
    <dbReference type="NCBI Taxonomy" id="3988"/>
    <lineage>
        <taxon>Eukaryota</taxon>
        <taxon>Viridiplantae</taxon>
        <taxon>Streptophyta</taxon>
        <taxon>Embryophyta</taxon>
        <taxon>Tracheophyta</taxon>
        <taxon>Spermatophyta</taxon>
        <taxon>Magnoliopsida</taxon>
        <taxon>eudicotyledons</taxon>
        <taxon>Gunneridae</taxon>
        <taxon>Pentapetalae</taxon>
        <taxon>rosids</taxon>
        <taxon>fabids</taxon>
        <taxon>Malpighiales</taxon>
        <taxon>Euphorbiaceae</taxon>
        <taxon>Acalyphoideae</taxon>
        <taxon>Acalypheae</taxon>
        <taxon>Ricinus</taxon>
    </lineage>
</organism>
<gene>
    <name evidence="1" type="ORF">RCOM_1867270</name>
</gene>
<evidence type="ECO:0000313" key="2">
    <source>
        <dbReference type="Proteomes" id="UP000008311"/>
    </source>
</evidence>
<protein>
    <submittedName>
        <fullName evidence="1">Uncharacterized protein</fullName>
    </submittedName>
</protein>
<accession>B9TF61</accession>
<proteinExistence type="predicted"/>
<dbReference type="EMBL" id="EQ979530">
    <property type="protein sequence ID" value="EEF25504.1"/>
    <property type="molecule type" value="Genomic_DNA"/>
</dbReference>
<evidence type="ECO:0000313" key="1">
    <source>
        <dbReference type="EMBL" id="EEF25504.1"/>
    </source>
</evidence>
<dbReference type="Proteomes" id="UP000008311">
    <property type="component" value="Unassembled WGS sequence"/>
</dbReference>